<dbReference type="Proteomes" id="UP000468735">
    <property type="component" value="Unassembled WGS sequence"/>
</dbReference>
<name>A0A6H9YZX8_9ACTN</name>
<dbReference type="AlphaFoldDB" id="A0A6H9YZX8"/>
<dbReference type="NCBIfam" id="TIGR03083">
    <property type="entry name" value="maleylpyruvate isomerase family mycothiol-dependent enzyme"/>
    <property type="match status" value="1"/>
</dbReference>
<keyword evidence="2" id="KW-0670">Pyruvate</keyword>
<dbReference type="InterPro" id="IPR017517">
    <property type="entry name" value="Maleyloyr_isom"/>
</dbReference>
<reference evidence="2 3" key="1">
    <citation type="submission" date="2019-09" db="EMBL/GenBank/DDBJ databases">
        <title>Actinomadura physcomitrii sp. nov., a novel actinomycete isolated from moss [Physcomitrium sphaericum (Ludw) Fuernr].</title>
        <authorList>
            <person name="Zhuang X."/>
            <person name="Liu C."/>
        </authorList>
    </citation>
    <scope>NUCLEOTIDE SEQUENCE [LARGE SCALE GENOMIC DNA]</scope>
    <source>
        <strain evidence="2 3">HMC1</strain>
    </source>
</reference>
<keyword evidence="3" id="KW-1185">Reference proteome</keyword>
<protein>
    <submittedName>
        <fullName evidence="2">Maleylpyruvate isomerase family mycothiol-dependent enzyme</fullName>
    </submittedName>
</protein>
<gene>
    <name evidence="2" type="ORF">F8566_22880</name>
</gene>
<evidence type="ECO:0000259" key="1">
    <source>
        <dbReference type="Pfam" id="PF11716"/>
    </source>
</evidence>
<evidence type="ECO:0000313" key="3">
    <source>
        <dbReference type="Proteomes" id="UP000468735"/>
    </source>
</evidence>
<dbReference type="GO" id="GO:0046872">
    <property type="term" value="F:metal ion binding"/>
    <property type="evidence" value="ECO:0007669"/>
    <property type="project" value="InterPro"/>
</dbReference>
<feature type="domain" description="Mycothiol-dependent maleylpyruvate isomerase metal-binding" evidence="1">
    <location>
        <begin position="53"/>
        <end position="180"/>
    </location>
</feature>
<comment type="caution">
    <text evidence="2">The sequence shown here is derived from an EMBL/GenBank/DDBJ whole genome shotgun (WGS) entry which is preliminary data.</text>
</comment>
<sequence length="307" mass="32179">MNPVERLYLDALEEGVERDDRPSPGLLLTTARARRRPAAVTVPWAAPYAGRVAAMDAVLASASTDDWARQVVEGWTLQQLVAHLTAKDGLVAADVGAPVLGPPIGTRDPLGRTAEVQAAEEGRSPEETRETWRAQADALCAHLADVDPATPAAPDGLAIPVRDAILARSLETWVHADDAARTSALRLPPPVADQLHPMADFCTRLVPWTLLATGTDGSGSTVRVTLTGPGGGTWLVPLDVGAPEGVRECGQGDAEAHDAQACIVTDVVAFCFLLGGRGAPDSLPAEIEGDRELARRVLEAAPVFSGP</sequence>
<dbReference type="Gene3D" id="1.20.120.450">
    <property type="entry name" value="dinb family like domain"/>
    <property type="match status" value="1"/>
</dbReference>
<dbReference type="InterPro" id="IPR034660">
    <property type="entry name" value="DinB/YfiT-like"/>
</dbReference>
<keyword evidence="2" id="KW-0413">Isomerase</keyword>
<accession>A0A6H9YZX8</accession>
<dbReference type="SUPFAM" id="SSF109854">
    <property type="entry name" value="DinB/YfiT-like putative metalloenzymes"/>
    <property type="match status" value="1"/>
</dbReference>
<dbReference type="RefSeq" id="WP_151563046.1">
    <property type="nucleotide sequence ID" value="NZ_WBMT01000010.1"/>
</dbReference>
<dbReference type="OrthoDB" id="4321761at2"/>
<dbReference type="InterPro" id="IPR024344">
    <property type="entry name" value="MDMPI_metal-binding"/>
</dbReference>
<dbReference type="EMBL" id="WBMT01000010">
    <property type="protein sequence ID" value="KAB2347019.1"/>
    <property type="molecule type" value="Genomic_DNA"/>
</dbReference>
<organism evidence="2 3">
    <name type="scientific">Actinomadura rudentiformis</name>
    <dbReference type="NCBI Taxonomy" id="359158"/>
    <lineage>
        <taxon>Bacteria</taxon>
        <taxon>Bacillati</taxon>
        <taxon>Actinomycetota</taxon>
        <taxon>Actinomycetes</taxon>
        <taxon>Streptosporangiales</taxon>
        <taxon>Thermomonosporaceae</taxon>
        <taxon>Actinomadura</taxon>
    </lineage>
</organism>
<dbReference type="Pfam" id="PF11716">
    <property type="entry name" value="MDMPI_N"/>
    <property type="match status" value="1"/>
</dbReference>
<evidence type="ECO:0000313" key="2">
    <source>
        <dbReference type="EMBL" id="KAB2347019.1"/>
    </source>
</evidence>
<dbReference type="GO" id="GO:0016853">
    <property type="term" value="F:isomerase activity"/>
    <property type="evidence" value="ECO:0007669"/>
    <property type="project" value="UniProtKB-KW"/>
</dbReference>
<proteinExistence type="predicted"/>